<feature type="domain" description="EF-hand" evidence="4">
    <location>
        <begin position="168"/>
        <end position="203"/>
    </location>
</feature>
<evidence type="ECO:0000313" key="7">
    <source>
        <dbReference type="Proteomes" id="UP000015101"/>
    </source>
</evidence>
<proteinExistence type="predicted"/>
<dbReference type="Gene3D" id="1.10.238.10">
    <property type="entry name" value="EF-hand"/>
    <property type="match status" value="1"/>
</dbReference>
<dbReference type="HOGENOM" id="CLU_072366_2_1_1"/>
<protein>
    <recommendedName>
        <fullName evidence="4">EF-hand domain-containing protein</fullName>
    </recommendedName>
</protein>
<sequence length="216" mass="24558">MTRFKPTDLTYLCRNTNFTKHELQTMYRGFKQECPSGIVDEGTFKEIYSRFFPYGDSSGYAHLVFKLFDLNKTGAITFEGLVSNLSILIRGSLEDRIKWIFRLYDVNCDGVISRDELMTVVNSIYRIIQIDSSRNLASVSVAAAIPASRASENVATTVIDDAGDGIVSQERHVENIFKMMDKNKDGLIDLEEFLSFCLKEEVIINGIKSMDTYFCF</sequence>
<accession>T1EDK1</accession>
<dbReference type="EnsemblMetazoa" id="HelroT104178">
    <property type="protein sequence ID" value="HelroP104178"/>
    <property type="gene ID" value="HelroG104178"/>
</dbReference>
<dbReference type="PANTHER" id="PTHR23055">
    <property type="entry name" value="CALCIUM BINDING PROTEINS"/>
    <property type="match status" value="1"/>
</dbReference>
<organism evidence="6 7">
    <name type="scientific">Helobdella robusta</name>
    <name type="common">Californian leech</name>
    <dbReference type="NCBI Taxonomy" id="6412"/>
    <lineage>
        <taxon>Eukaryota</taxon>
        <taxon>Metazoa</taxon>
        <taxon>Spiralia</taxon>
        <taxon>Lophotrochozoa</taxon>
        <taxon>Annelida</taxon>
        <taxon>Clitellata</taxon>
        <taxon>Hirudinea</taxon>
        <taxon>Rhynchobdellida</taxon>
        <taxon>Glossiphoniidae</taxon>
        <taxon>Helobdella</taxon>
    </lineage>
</organism>
<dbReference type="EMBL" id="AMQM01007956">
    <property type="status" value="NOT_ANNOTATED_CDS"/>
    <property type="molecule type" value="Genomic_DNA"/>
</dbReference>
<evidence type="ECO:0000256" key="3">
    <source>
        <dbReference type="ARBA" id="ARBA00022837"/>
    </source>
</evidence>
<evidence type="ECO:0000259" key="4">
    <source>
        <dbReference type="PROSITE" id="PS50222"/>
    </source>
</evidence>
<dbReference type="SMART" id="SM00054">
    <property type="entry name" value="EFh"/>
    <property type="match status" value="3"/>
</dbReference>
<dbReference type="InterPro" id="IPR018247">
    <property type="entry name" value="EF_Hand_1_Ca_BS"/>
</dbReference>
<keyword evidence="1" id="KW-0479">Metal-binding</keyword>
<dbReference type="OMA" id="IEWHRIF"/>
<dbReference type="InterPro" id="IPR028846">
    <property type="entry name" value="Recoverin"/>
</dbReference>
<evidence type="ECO:0000313" key="6">
    <source>
        <dbReference type="EnsemblMetazoa" id="HelroP104178"/>
    </source>
</evidence>
<dbReference type="PROSITE" id="PS50222">
    <property type="entry name" value="EF_HAND_2"/>
    <property type="match status" value="2"/>
</dbReference>
<dbReference type="EMBL" id="KB097694">
    <property type="protein sequence ID" value="ESN91884.1"/>
    <property type="molecule type" value="Genomic_DNA"/>
</dbReference>
<dbReference type="PANTHER" id="PTHR23055:SF167">
    <property type="entry name" value="EF-HAND DOMAIN-CONTAINING PROTEIN"/>
    <property type="match status" value="1"/>
</dbReference>
<reference evidence="5 7" key="2">
    <citation type="journal article" date="2013" name="Nature">
        <title>Insights into bilaterian evolution from three spiralian genomes.</title>
        <authorList>
            <person name="Simakov O."/>
            <person name="Marletaz F."/>
            <person name="Cho S.J."/>
            <person name="Edsinger-Gonzales E."/>
            <person name="Havlak P."/>
            <person name="Hellsten U."/>
            <person name="Kuo D.H."/>
            <person name="Larsson T."/>
            <person name="Lv J."/>
            <person name="Arendt D."/>
            <person name="Savage R."/>
            <person name="Osoegawa K."/>
            <person name="de Jong P."/>
            <person name="Grimwood J."/>
            <person name="Chapman J.A."/>
            <person name="Shapiro H."/>
            <person name="Aerts A."/>
            <person name="Otillar R.P."/>
            <person name="Terry A.Y."/>
            <person name="Boore J.L."/>
            <person name="Grigoriev I.V."/>
            <person name="Lindberg D.R."/>
            <person name="Seaver E.C."/>
            <person name="Weisblat D.A."/>
            <person name="Putnam N.H."/>
            <person name="Rokhsar D.S."/>
        </authorList>
    </citation>
    <scope>NUCLEOTIDE SEQUENCE</scope>
</reference>
<evidence type="ECO:0000313" key="5">
    <source>
        <dbReference type="EMBL" id="ESN91884.1"/>
    </source>
</evidence>
<reference evidence="7" key="1">
    <citation type="submission" date="2012-12" db="EMBL/GenBank/DDBJ databases">
        <authorList>
            <person name="Hellsten U."/>
            <person name="Grimwood J."/>
            <person name="Chapman J.A."/>
            <person name="Shapiro H."/>
            <person name="Aerts A."/>
            <person name="Otillar R.P."/>
            <person name="Terry A.Y."/>
            <person name="Boore J.L."/>
            <person name="Simakov O."/>
            <person name="Marletaz F."/>
            <person name="Cho S.-J."/>
            <person name="Edsinger-Gonzales E."/>
            <person name="Havlak P."/>
            <person name="Kuo D.-H."/>
            <person name="Larsson T."/>
            <person name="Lv J."/>
            <person name="Arendt D."/>
            <person name="Savage R."/>
            <person name="Osoegawa K."/>
            <person name="de Jong P."/>
            <person name="Lindberg D.R."/>
            <person name="Seaver E.C."/>
            <person name="Weisblat D.A."/>
            <person name="Putnam N.H."/>
            <person name="Grigoriev I.V."/>
            <person name="Rokhsar D.S."/>
        </authorList>
    </citation>
    <scope>NUCLEOTIDE SEQUENCE</scope>
</reference>
<dbReference type="InterPro" id="IPR011992">
    <property type="entry name" value="EF-hand-dom_pair"/>
</dbReference>
<dbReference type="RefSeq" id="XP_009030066.1">
    <property type="nucleotide sequence ID" value="XM_009031818.1"/>
</dbReference>
<name>T1EDK1_HELRO</name>
<dbReference type="AlphaFoldDB" id="T1EDK1"/>
<dbReference type="PROSITE" id="PS00018">
    <property type="entry name" value="EF_HAND_1"/>
    <property type="match status" value="2"/>
</dbReference>
<reference evidence="6" key="3">
    <citation type="submission" date="2015-06" db="UniProtKB">
        <authorList>
            <consortium name="EnsemblMetazoa"/>
        </authorList>
    </citation>
    <scope>IDENTIFICATION</scope>
</reference>
<dbReference type="GeneID" id="20194653"/>
<dbReference type="InterPro" id="IPR002048">
    <property type="entry name" value="EF_hand_dom"/>
</dbReference>
<dbReference type="CDD" id="cd00051">
    <property type="entry name" value="EFh"/>
    <property type="match status" value="2"/>
</dbReference>
<dbReference type="Pfam" id="PF13499">
    <property type="entry name" value="EF-hand_7"/>
    <property type="match status" value="1"/>
</dbReference>
<keyword evidence="7" id="KW-1185">Reference proteome</keyword>
<dbReference type="CTD" id="20194653"/>
<dbReference type="InParanoid" id="T1EDK1"/>
<dbReference type="GO" id="GO:0009966">
    <property type="term" value="P:regulation of signal transduction"/>
    <property type="evidence" value="ECO:0000318"/>
    <property type="project" value="GO_Central"/>
</dbReference>
<keyword evidence="2" id="KW-0677">Repeat</keyword>
<gene>
    <name evidence="6" type="primary">20194653</name>
    <name evidence="5" type="ORF">HELRODRAFT_104178</name>
</gene>
<feature type="domain" description="EF-hand" evidence="4">
    <location>
        <begin position="92"/>
        <end position="127"/>
    </location>
</feature>
<dbReference type="eggNOG" id="KOG0044">
    <property type="taxonomic scope" value="Eukaryota"/>
</dbReference>
<keyword evidence="3" id="KW-0106">Calcium</keyword>
<dbReference type="GO" id="GO:0005509">
    <property type="term" value="F:calcium ion binding"/>
    <property type="evidence" value="ECO:0000318"/>
    <property type="project" value="GO_Central"/>
</dbReference>
<dbReference type="STRING" id="6412.T1EDK1"/>
<dbReference type="PRINTS" id="PR00450">
    <property type="entry name" value="RECOVERIN"/>
</dbReference>
<evidence type="ECO:0000256" key="2">
    <source>
        <dbReference type="ARBA" id="ARBA00022737"/>
    </source>
</evidence>
<dbReference type="SUPFAM" id="SSF47473">
    <property type="entry name" value="EF-hand"/>
    <property type="match status" value="1"/>
</dbReference>
<dbReference type="Proteomes" id="UP000015101">
    <property type="component" value="Unassembled WGS sequence"/>
</dbReference>
<dbReference type="KEGG" id="hro:HELRODRAFT_104178"/>
<dbReference type="OrthoDB" id="191686at2759"/>
<evidence type="ECO:0000256" key="1">
    <source>
        <dbReference type="ARBA" id="ARBA00022723"/>
    </source>
</evidence>